<keyword evidence="2" id="KW-0732">Signal</keyword>
<feature type="signal peptide" evidence="2">
    <location>
        <begin position="1"/>
        <end position="26"/>
    </location>
</feature>
<keyword evidence="4" id="KW-1185">Reference proteome</keyword>
<feature type="compositionally biased region" description="Basic residues" evidence="1">
    <location>
        <begin position="131"/>
        <end position="140"/>
    </location>
</feature>
<dbReference type="Proteomes" id="UP000789390">
    <property type="component" value="Unassembled WGS sequence"/>
</dbReference>
<name>A0A8J2RBD6_9CRUS</name>
<protein>
    <submittedName>
        <fullName evidence="3">Uncharacterized protein</fullName>
    </submittedName>
</protein>
<dbReference type="EMBL" id="CAKKLH010000013">
    <property type="protein sequence ID" value="CAH0099014.1"/>
    <property type="molecule type" value="Genomic_DNA"/>
</dbReference>
<feature type="chain" id="PRO_5035294232" evidence="2">
    <location>
        <begin position="27"/>
        <end position="160"/>
    </location>
</feature>
<evidence type="ECO:0000256" key="2">
    <source>
        <dbReference type="SAM" id="SignalP"/>
    </source>
</evidence>
<comment type="caution">
    <text evidence="3">The sequence shown here is derived from an EMBL/GenBank/DDBJ whole genome shotgun (WGS) entry which is preliminary data.</text>
</comment>
<gene>
    <name evidence="3" type="ORF">DGAL_LOCUS1122</name>
</gene>
<evidence type="ECO:0000313" key="4">
    <source>
        <dbReference type="Proteomes" id="UP000789390"/>
    </source>
</evidence>
<proteinExistence type="predicted"/>
<reference evidence="3" key="1">
    <citation type="submission" date="2021-11" db="EMBL/GenBank/DDBJ databases">
        <authorList>
            <person name="Schell T."/>
        </authorList>
    </citation>
    <scope>NUCLEOTIDE SEQUENCE</scope>
    <source>
        <strain evidence="3">M5</strain>
    </source>
</reference>
<evidence type="ECO:0000256" key="1">
    <source>
        <dbReference type="SAM" id="MobiDB-lite"/>
    </source>
</evidence>
<feature type="compositionally biased region" description="Polar residues" evidence="1">
    <location>
        <begin position="146"/>
        <end position="160"/>
    </location>
</feature>
<dbReference type="OrthoDB" id="8250712at2759"/>
<feature type="region of interest" description="Disordered" evidence="1">
    <location>
        <begin position="125"/>
        <end position="160"/>
    </location>
</feature>
<sequence length="160" mass="18410">MIVVPMSTRSAATAYLFFLLVSLANTAILNRSSDEWSSEDPINDNKMYENLIEDEDDYPAVVTKPITMFDILKKRILTQKIAPPESAELMITPFRKRTCYFNAGMSHSCDYKELLQSVEDVNHWSSEHTPGRRRKRHPSSRGRAPTQRSTNKQQQHSTTF</sequence>
<organism evidence="3 4">
    <name type="scientific">Daphnia galeata</name>
    <dbReference type="NCBI Taxonomy" id="27404"/>
    <lineage>
        <taxon>Eukaryota</taxon>
        <taxon>Metazoa</taxon>
        <taxon>Ecdysozoa</taxon>
        <taxon>Arthropoda</taxon>
        <taxon>Crustacea</taxon>
        <taxon>Branchiopoda</taxon>
        <taxon>Diplostraca</taxon>
        <taxon>Cladocera</taxon>
        <taxon>Anomopoda</taxon>
        <taxon>Daphniidae</taxon>
        <taxon>Daphnia</taxon>
    </lineage>
</organism>
<dbReference type="AlphaFoldDB" id="A0A8J2RBD6"/>
<accession>A0A8J2RBD6</accession>
<evidence type="ECO:0000313" key="3">
    <source>
        <dbReference type="EMBL" id="CAH0099014.1"/>
    </source>
</evidence>